<dbReference type="InterPro" id="IPR000983">
    <property type="entry name" value="Bac_GSPG_pilin"/>
</dbReference>
<sequence length="138" mass="15433">MRKTRHTRSQGFSLVEIMVVVVIIGLLAGVVGAGVVRYLKDARITAAKTQMKEFGNVLKLYKMKKGSYPKTLEKLTVPNKSGDTFIDSIPVDPWGNEYEYKKRKGKFEITSFGADGRDGGEGESADIKYSELHKKEEE</sequence>
<dbReference type="GO" id="GO:0015627">
    <property type="term" value="C:type II protein secretion system complex"/>
    <property type="evidence" value="ECO:0007669"/>
    <property type="project" value="InterPro"/>
</dbReference>
<dbReference type="OrthoDB" id="9795612at2"/>
<dbReference type="KEGG" id="uam:UABAM_00095"/>
<evidence type="ECO:0000256" key="8">
    <source>
        <dbReference type="ARBA" id="ARBA00022989"/>
    </source>
</evidence>
<dbReference type="Proteomes" id="UP000326354">
    <property type="component" value="Chromosome"/>
</dbReference>
<evidence type="ECO:0000259" key="12">
    <source>
        <dbReference type="Pfam" id="PF08334"/>
    </source>
</evidence>
<dbReference type="PANTHER" id="PTHR30093">
    <property type="entry name" value="GENERAL SECRETION PATHWAY PROTEIN G"/>
    <property type="match status" value="1"/>
</dbReference>
<keyword evidence="8 11" id="KW-1133">Transmembrane helix</keyword>
<proteinExistence type="inferred from homology"/>
<protein>
    <recommendedName>
        <fullName evidence="3">Type II secretion system core protein G</fullName>
    </recommendedName>
</protein>
<feature type="transmembrane region" description="Helical" evidence="11">
    <location>
        <begin position="12"/>
        <end position="39"/>
    </location>
</feature>
<evidence type="ECO:0000313" key="14">
    <source>
        <dbReference type="Proteomes" id="UP000326354"/>
    </source>
</evidence>
<evidence type="ECO:0000256" key="11">
    <source>
        <dbReference type="SAM" id="Phobius"/>
    </source>
</evidence>
<evidence type="ECO:0000256" key="1">
    <source>
        <dbReference type="ARBA" id="ARBA00004377"/>
    </source>
</evidence>
<accession>A0A5S9F0Q7</accession>
<dbReference type="GO" id="GO:0005886">
    <property type="term" value="C:plasma membrane"/>
    <property type="evidence" value="ECO:0007669"/>
    <property type="project" value="UniProtKB-SubCell"/>
</dbReference>
<evidence type="ECO:0000256" key="7">
    <source>
        <dbReference type="ARBA" id="ARBA00022692"/>
    </source>
</evidence>
<evidence type="ECO:0000256" key="4">
    <source>
        <dbReference type="ARBA" id="ARBA00022475"/>
    </source>
</evidence>
<dbReference type="Pfam" id="PF07963">
    <property type="entry name" value="N_methyl"/>
    <property type="match status" value="1"/>
</dbReference>
<name>A0A5S9F0Q7_UABAM</name>
<dbReference type="InterPro" id="IPR045584">
    <property type="entry name" value="Pilin-like"/>
</dbReference>
<dbReference type="PRINTS" id="PR00813">
    <property type="entry name" value="BCTERIALGSPG"/>
</dbReference>
<dbReference type="EMBL" id="AP019860">
    <property type="protein sequence ID" value="BBM81756.1"/>
    <property type="molecule type" value="Genomic_DNA"/>
</dbReference>
<evidence type="ECO:0000256" key="5">
    <source>
        <dbReference type="ARBA" id="ARBA00022481"/>
    </source>
</evidence>
<comment type="similarity">
    <text evidence="2">Belongs to the GSP G family.</text>
</comment>
<dbReference type="InterPro" id="IPR010054">
    <property type="entry name" value="Type2_sec_GspG"/>
</dbReference>
<dbReference type="GO" id="GO:0015628">
    <property type="term" value="P:protein secretion by the type II secretion system"/>
    <property type="evidence" value="ECO:0007669"/>
    <property type="project" value="InterPro"/>
</dbReference>
<dbReference type="InterPro" id="IPR013545">
    <property type="entry name" value="T2SS_protein-GspG_C"/>
</dbReference>
<dbReference type="SUPFAM" id="SSF54523">
    <property type="entry name" value="Pili subunits"/>
    <property type="match status" value="1"/>
</dbReference>
<dbReference type="Pfam" id="PF08334">
    <property type="entry name" value="T2SSG"/>
    <property type="match status" value="1"/>
</dbReference>
<keyword evidence="7 11" id="KW-0812">Transmembrane</keyword>
<reference evidence="13 14" key="1">
    <citation type="submission" date="2019-08" db="EMBL/GenBank/DDBJ databases">
        <title>Complete genome sequence of Candidatus Uab amorphum.</title>
        <authorList>
            <person name="Shiratori T."/>
            <person name="Suzuki S."/>
            <person name="Kakizawa Y."/>
            <person name="Ishida K."/>
        </authorList>
    </citation>
    <scope>NUCLEOTIDE SEQUENCE [LARGE SCALE GENOMIC DNA]</scope>
    <source>
        <strain evidence="13 14">SRT547</strain>
    </source>
</reference>
<dbReference type="NCBIfam" id="TIGR02532">
    <property type="entry name" value="IV_pilin_GFxxxE"/>
    <property type="match status" value="1"/>
</dbReference>
<evidence type="ECO:0000256" key="6">
    <source>
        <dbReference type="ARBA" id="ARBA00022519"/>
    </source>
</evidence>
<evidence type="ECO:0000313" key="13">
    <source>
        <dbReference type="EMBL" id="BBM81756.1"/>
    </source>
</evidence>
<gene>
    <name evidence="13" type="ORF">UABAM_00095</name>
</gene>
<keyword evidence="6" id="KW-0997">Cell inner membrane</keyword>
<dbReference type="PANTHER" id="PTHR30093:SF44">
    <property type="entry name" value="TYPE II SECRETION SYSTEM CORE PROTEIN G"/>
    <property type="match status" value="1"/>
</dbReference>
<dbReference type="RefSeq" id="WP_151966023.1">
    <property type="nucleotide sequence ID" value="NZ_AP019860.1"/>
</dbReference>
<keyword evidence="4" id="KW-1003">Cell membrane</keyword>
<feature type="domain" description="Type II secretion system protein GspG C-terminal" evidence="12">
    <location>
        <begin position="35"/>
        <end position="128"/>
    </location>
</feature>
<evidence type="ECO:0000256" key="10">
    <source>
        <dbReference type="SAM" id="MobiDB-lite"/>
    </source>
</evidence>
<dbReference type="Gene3D" id="3.30.700.10">
    <property type="entry name" value="Glycoprotein, Type 4 Pilin"/>
    <property type="match status" value="1"/>
</dbReference>
<keyword evidence="14" id="KW-1185">Reference proteome</keyword>
<feature type="compositionally biased region" description="Basic and acidic residues" evidence="10">
    <location>
        <begin position="115"/>
        <end position="138"/>
    </location>
</feature>
<dbReference type="InterPro" id="IPR012902">
    <property type="entry name" value="N_methyl_site"/>
</dbReference>
<evidence type="ECO:0000256" key="2">
    <source>
        <dbReference type="ARBA" id="ARBA00009984"/>
    </source>
</evidence>
<organism evidence="13 14">
    <name type="scientific">Uabimicrobium amorphum</name>
    <dbReference type="NCBI Taxonomy" id="2596890"/>
    <lineage>
        <taxon>Bacteria</taxon>
        <taxon>Pseudomonadati</taxon>
        <taxon>Planctomycetota</taxon>
        <taxon>Candidatus Uabimicrobiia</taxon>
        <taxon>Candidatus Uabimicrobiales</taxon>
        <taxon>Candidatus Uabimicrobiaceae</taxon>
        <taxon>Candidatus Uabimicrobium</taxon>
    </lineage>
</organism>
<dbReference type="PROSITE" id="PS00409">
    <property type="entry name" value="PROKAR_NTER_METHYL"/>
    <property type="match status" value="1"/>
</dbReference>
<feature type="region of interest" description="Disordered" evidence="10">
    <location>
        <begin position="113"/>
        <end position="138"/>
    </location>
</feature>
<keyword evidence="9 11" id="KW-0472">Membrane</keyword>
<evidence type="ECO:0000256" key="3">
    <source>
        <dbReference type="ARBA" id="ARBA00020042"/>
    </source>
</evidence>
<comment type="subcellular location">
    <subcellularLocation>
        <location evidence="1">Cell inner membrane</location>
        <topology evidence="1">Single-pass membrane protein</topology>
    </subcellularLocation>
</comment>
<keyword evidence="5" id="KW-0488">Methylation</keyword>
<dbReference type="AlphaFoldDB" id="A0A5S9F0Q7"/>
<evidence type="ECO:0000256" key="9">
    <source>
        <dbReference type="ARBA" id="ARBA00023136"/>
    </source>
</evidence>
<dbReference type="NCBIfam" id="TIGR01710">
    <property type="entry name" value="typeII_sec_gspG"/>
    <property type="match status" value="1"/>
</dbReference>